<dbReference type="Proteomes" id="UP000314294">
    <property type="component" value="Unassembled WGS sequence"/>
</dbReference>
<reference evidence="1 2" key="1">
    <citation type="submission" date="2019-03" db="EMBL/GenBank/DDBJ databases">
        <title>First draft genome of Liparis tanakae, snailfish: a comprehensive survey of snailfish specific genes.</title>
        <authorList>
            <person name="Kim W."/>
            <person name="Song I."/>
            <person name="Jeong J.-H."/>
            <person name="Kim D."/>
            <person name="Kim S."/>
            <person name="Ryu S."/>
            <person name="Song J.Y."/>
            <person name="Lee S.K."/>
        </authorList>
    </citation>
    <scope>NUCLEOTIDE SEQUENCE [LARGE SCALE GENOMIC DNA]</scope>
    <source>
        <tissue evidence="1">Muscle</tissue>
    </source>
</reference>
<organism evidence="1 2">
    <name type="scientific">Liparis tanakae</name>
    <name type="common">Tanaka's snailfish</name>
    <dbReference type="NCBI Taxonomy" id="230148"/>
    <lineage>
        <taxon>Eukaryota</taxon>
        <taxon>Metazoa</taxon>
        <taxon>Chordata</taxon>
        <taxon>Craniata</taxon>
        <taxon>Vertebrata</taxon>
        <taxon>Euteleostomi</taxon>
        <taxon>Actinopterygii</taxon>
        <taxon>Neopterygii</taxon>
        <taxon>Teleostei</taxon>
        <taxon>Neoteleostei</taxon>
        <taxon>Acanthomorphata</taxon>
        <taxon>Eupercaria</taxon>
        <taxon>Perciformes</taxon>
        <taxon>Cottioidei</taxon>
        <taxon>Cottales</taxon>
        <taxon>Liparidae</taxon>
        <taxon>Liparis</taxon>
    </lineage>
</organism>
<sequence>MRRDSPAEEGLGEVALGSVALGSVALGSVRRPHASLQQHPLVELLLLLLLLQMLLHTQPLPVVLLRTHNRHTTRALIVPDRLPRLMQWNASLSPSVLLTSFVSALQGGPPSLPGVRELDAALVEDALDEQLEQPVPAGPEARLAQLPVRGDELGHHGAGLFEAMDARRARVPVFELSVGGEARQREQEAQLAVVVLGGTALLQAVEALHRRLHGELQLEGTGGQRGETR</sequence>
<dbReference type="AlphaFoldDB" id="A0A4Z2F6D3"/>
<accession>A0A4Z2F6D3</accession>
<keyword evidence="2" id="KW-1185">Reference proteome</keyword>
<protein>
    <submittedName>
        <fullName evidence="1">Uncharacterized protein</fullName>
    </submittedName>
</protein>
<dbReference type="EMBL" id="SRLO01001592">
    <property type="protein sequence ID" value="TNN36625.1"/>
    <property type="molecule type" value="Genomic_DNA"/>
</dbReference>
<proteinExistence type="predicted"/>
<comment type="caution">
    <text evidence="1">The sequence shown here is derived from an EMBL/GenBank/DDBJ whole genome shotgun (WGS) entry which is preliminary data.</text>
</comment>
<evidence type="ECO:0000313" key="2">
    <source>
        <dbReference type="Proteomes" id="UP000314294"/>
    </source>
</evidence>
<gene>
    <name evidence="1" type="ORF">EYF80_053203</name>
</gene>
<name>A0A4Z2F6D3_9TELE</name>
<evidence type="ECO:0000313" key="1">
    <source>
        <dbReference type="EMBL" id="TNN36625.1"/>
    </source>
</evidence>